<evidence type="ECO:0000313" key="3">
    <source>
        <dbReference type="Proteomes" id="UP000663850"/>
    </source>
</evidence>
<protein>
    <recommendedName>
        <fullName evidence="4">F-box domain-containing protein</fullName>
    </recommendedName>
</protein>
<name>A0A8H3D281_9AGAM</name>
<proteinExistence type="predicted"/>
<evidence type="ECO:0008006" key="4">
    <source>
        <dbReference type="Google" id="ProtNLM"/>
    </source>
</evidence>
<evidence type="ECO:0000313" key="1">
    <source>
        <dbReference type="EMBL" id="CAE6506357.1"/>
    </source>
</evidence>
<organism evidence="1 3">
    <name type="scientific">Rhizoctonia solani</name>
    <dbReference type="NCBI Taxonomy" id="456999"/>
    <lineage>
        <taxon>Eukaryota</taxon>
        <taxon>Fungi</taxon>
        <taxon>Dikarya</taxon>
        <taxon>Basidiomycota</taxon>
        <taxon>Agaricomycotina</taxon>
        <taxon>Agaricomycetes</taxon>
        <taxon>Cantharellales</taxon>
        <taxon>Ceratobasidiaceae</taxon>
        <taxon>Rhizoctonia</taxon>
    </lineage>
</organism>
<evidence type="ECO:0000313" key="2">
    <source>
        <dbReference type="EMBL" id="CAE7120740.1"/>
    </source>
</evidence>
<dbReference type="EMBL" id="CAJNJQ010001119">
    <property type="protein sequence ID" value="CAE7120740.1"/>
    <property type="molecule type" value="Genomic_DNA"/>
</dbReference>
<dbReference type="Proteomes" id="UP000663850">
    <property type="component" value="Unassembled WGS sequence"/>
</dbReference>
<dbReference type="AlphaFoldDB" id="A0A8H3D281"/>
<comment type="caution">
    <text evidence="1">The sequence shown here is derived from an EMBL/GenBank/DDBJ whole genome shotgun (WGS) entry which is preliminary data.</text>
</comment>
<reference evidence="1" key="1">
    <citation type="submission" date="2021-01" db="EMBL/GenBank/DDBJ databases">
        <authorList>
            <person name="Kaushik A."/>
        </authorList>
    </citation>
    <scope>NUCLEOTIDE SEQUENCE</scope>
    <source>
        <strain evidence="2">AG5</strain>
        <strain evidence="1">Type strain: AG8-Rh-89/</strain>
    </source>
</reference>
<dbReference type="Proteomes" id="UP000663827">
    <property type="component" value="Unassembled WGS sequence"/>
</dbReference>
<dbReference type="SUPFAM" id="SSF52047">
    <property type="entry name" value="RNI-like"/>
    <property type="match status" value="1"/>
</dbReference>
<gene>
    <name evidence="1" type="ORF">RDB_LOCUS101956</name>
    <name evidence="2" type="ORF">RDB_LOCUS55736</name>
</gene>
<sequence length="543" mass="62755">METTVSDTLQRWNDARYTLDQAIQTYLDHTITLQPDLYSGSFASMHNTTTQTWLDRMTNPANDLRFVQAQAYHNQIRNSFLPINTLPLEILLRIVHFSAFHTLYTRYNTAVPNRFDQDKLKNLIVLTHVCTHWRKVMLGTQTFWSHFEFNTKENPERVDERARAYLERAPDAPLSFYIHEHWERVLKSTHDYHILEHLGAQVGRLARLTLMQFQNPAVAKDIVMFWMKNGTPGTLRTLIIHVVGDHEDSEIINTRELSVTRERADLLLAPIRVLYLNRLRFDWDSPVYHNLVVLRISRLNLELSPYIHEILAVLSACPQLHTLQFSTISIRPSDAGYEPVYLSNLEHFSLIDVSPESFSLLLPAIFPQSQNLAVRLNLPETDTLSGSKKRAVFDSLCLFLARTNTTRLFIQELFTIGAVSGAYTYDFSSLLTAVPNLHTLIVHFEHLYGTLIPDLIRLDESKGISTPICPRLHTLYIIHASVSIGVIQQIVEAHHIRKLRFLDCTFDPSNDKLHSWLTPRVEDTKFYAELSNAESVDWYHLMD</sequence>
<accession>A0A8H3D281</accession>
<dbReference type="EMBL" id="CAJMWZ010005431">
    <property type="protein sequence ID" value="CAE6506357.1"/>
    <property type="molecule type" value="Genomic_DNA"/>
</dbReference>